<accession>A0A6J7HL13</accession>
<protein>
    <submittedName>
        <fullName evidence="2">Unannotated protein</fullName>
    </submittedName>
</protein>
<organism evidence="2">
    <name type="scientific">freshwater metagenome</name>
    <dbReference type="NCBI Taxonomy" id="449393"/>
    <lineage>
        <taxon>unclassified sequences</taxon>
        <taxon>metagenomes</taxon>
        <taxon>ecological metagenomes</taxon>
    </lineage>
</organism>
<feature type="compositionally biased region" description="Low complexity" evidence="1">
    <location>
        <begin position="227"/>
        <end position="244"/>
    </location>
</feature>
<dbReference type="EMBL" id="CAFBNB010000013">
    <property type="protein sequence ID" value="CAB4919206.1"/>
    <property type="molecule type" value="Genomic_DNA"/>
</dbReference>
<evidence type="ECO:0000256" key="1">
    <source>
        <dbReference type="SAM" id="MobiDB-lite"/>
    </source>
</evidence>
<gene>
    <name evidence="2" type="ORF">UFOPK3720_00129</name>
</gene>
<reference evidence="2" key="1">
    <citation type="submission" date="2020-05" db="EMBL/GenBank/DDBJ databases">
        <authorList>
            <person name="Chiriac C."/>
            <person name="Salcher M."/>
            <person name="Ghai R."/>
            <person name="Kavagutti S V."/>
        </authorList>
    </citation>
    <scope>NUCLEOTIDE SEQUENCE</scope>
</reference>
<name>A0A6J7HL13_9ZZZZ</name>
<sequence>MTSSLIFRSSRATRAVQPLMRSRRECVGSARYPRCSCGARMIRCSQIAISPTSWIASLMPTCTAMSDLRTWSSRMRRTSYPISCHGLPTEPGQIHRRLPSRQASVPTVRARLMCARRPSFIPSWPHGSPGQMPLPLLRCRLEVRARASRGRHSATAWTNSRRGFVPWVSNEATECRSSSPRGPISSPSCTHAGPSGRASSSPIPAWALRASVGPSEGRAPATSSVFPPALSSHGPSPSPGSESAVDPWPVSPSRVHLEAP</sequence>
<dbReference type="AlphaFoldDB" id="A0A6J7HL13"/>
<feature type="region of interest" description="Disordered" evidence="1">
    <location>
        <begin position="175"/>
        <end position="260"/>
    </location>
</feature>
<evidence type="ECO:0000313" key="2">
    <source>
        <dbReference type="EMBL" id="CAB4919206.1"/>
    </source>
</evidence>
<proteinExistence type="predicted"/>
<feature type="compositionally biased region" description="Low complexity" evidence="1">
    <location>
        <begin position="176"/>
        <end position="188"/>
    </location>
</feature>